<dbReference type="Proteomes" id="UP000308730">
    <property type="component" value="Unassembled WGS sequence"/>
</dbReference>
<proteinExistence type="predicted"/>
<gene>
    <name evidence="1" type="ORF">EUX98_g1938</name>
</gene>
<sequence length="143" mass="15803">MPWKAIPTFFPSLVISASKSSLESVSLTLTDTTWARRGKPLTPPTQDEYWLFTEVDHALVNNFPRFRELAIDLCGTLPDGDDKVLKSLPKANALGHVRLGDIDENQLCVPFTVSVAFSTVHTYYSLILKTPTMGLALAAERPV</sequence>
<name>A0A4S4N389_9APHY</name>
<reference evidence="1 2" key="1">
    <citation type="submission" date="2019-02" db="EMBL/GenBank/DDBJ databases">
        <title>Genome sequencing of the rare red list fungi Antrodiella citrinella (Flaviporus citrinellus).</title>
        <authorList>
            <person name="Buettner E."/>
            <person name="Kellner H."/>
        </authorList>
    </citation>
    <scope>NUCLEOTIDE SEQUENCE [LARGE SCALE GENOMIC DNA]</scope>
    <source>
        <strain evidence="1 2">DSM 108506</strain>
    </source>
</reference>
<accession>A0A4S4N389</accession>
<comment type="caution">
    <text evidence="1">The sequence shown here is derived from an EMBL/GenBank/DDBJ whole genome shotgun (WGS) entry which is preliminary data.</text>
</comment>
<evidence type="ECO:0000313" key="1">
    <source>
        <dbReference type="EMBL" id="THH32261.1"/>
    </source>
</evidence>
<dbReference type="AlphaFoldDB" id="A0A4S4N389"/>
<organism evidence="1 2">
    <name type="scientific">Antrodiella citrinella</name>
    <dbReference type="NCBI Taxonomy" id="2447956"/>
    <lineage>
        <taxon>Eukaryota</taxon>
        <taxon>Fungi</taxon>
        <taxon>Dikarya</taxon>
        <taxon>Basidiomycota</taxon>
        <taxon>Agaricomycotina</taxon>
        <taxon>Agaricomycetes</taxon>
        <taxon>Polyporales</taxon>
        <taxon>Steccherinaceae</taxon>
        <taxon>Antrodiella</taxon>
    </lineage>
</organism>
<dbReference type="EMBL" id="SGPM01000026">
    <property type="protein sequence ID" value="THH32261.1"/>
    <property type="molecule type" value="Genomic_DNA"/>
</dbReference>
<evidence type="ECO:0000313" key="2">
    <source>
        <dbReference type="Proteomes" id="UP000308730"/>
    </source>
</evidence>
<keyword evidence="2" id="KW-1185">Reference proteome</keyword>
<protein>
    <submittedName>
        <fullName evidence="1">Uncharacterized protein</fullName>
    </submittedName>
</protein>